<keyword evidence="10" id="KW-1185">Reference proteome</keyword>
<comment type="caution">
    <text evidence="9">The sequence shown here is derived from an EMBL/GenBank/DDBJ whole genome shotgun (WGS) entry which is preliminary data.</text>
</comment>
<dbReference type="InterPro" id="IPR013078">
    <property type="entry name" value="His_Pase_superF_clade-1"/>
</dbReference>
<keyword evidence="3" id="KW-0378">Hydrolase</keyword>
<dbReference type="Proteomes" id="UP000288216">
    <property type="component" value="Unassembled WGS sequence"/>
</dbReference>
<evidence type="ECO:0000256" key="2">
    <source>
        <dbReference type="ARBA" id="ARBA00013067"/>
    </source>
</evidence>
<feature type="binding site" evidence="8">
    <location>
        <begin position="100"/>
        <end position="103"/>
    </location>
    <ligand>
        <name>substrate</name>
    </ligand>
</feature>
<dbReference type="Pfam" id="PF00300">
    <property type="entry name" value="His_Phos_1"/>
    <property type="match status" value="1"/>
</dbReference>
<comment type="catalytic activity">
    <reaction evidence="1">
        <text>beta-D-fructose 2,6-bisphosphate + H2O = beta-D-fructose 6-phosphate + phosphate</text>
        <dbReference type="Rhea" id="RHEA:17289"/>
        <dbReference type="ChEBI" id="CHEBI:15377"/>
        <dbReference type="ChEBI" id="CHEBI:43474"/>
        <dbReference type="ChEBI" id="CHEBI:57634"/>
        <dbReference type="ChEBI" id="CHEBI:58579"/>
        <dbReference type="EC" id="3.1.3.46"/>
    </reaction>
</comment>
<dbReference type="Gene3D" id="3.40.50.1240">
    <property type="entry name" value="Phosphoglycerate mutase-like"/>
    <property type="match status" value="1"/>
</dbReference>
<evidence type="ECO:0000313" key="9">
    <source>
        <dbReference type="EMBL" id="GCB70084.1"/>
    </source>
</evidence>
<dbReference type="PANTHER" id="PTHR46517:SF1">
    <property type="entry name" value="FRUCTOSE-2,6-BISPHOSPHATASE TIGAR"/>
    <property type="match status" value="1"/>
</dbReference>
<reference evidence="9 10" key="1">
    <citation type="journal article" date="2018" name="Nat. Ecol. Evol.">
        <title>Shark genomes provide insights into elasmobranch evolution and the origin of vertebrates.</title>
        <authorList>
            <person name="Hara Y"/>
            <person name="Yamaguchi K"/>
            <person name="Onimaru K"/>
            <person name="Kadota M"/>
            <person name="Koyanagi M"/>
            <person name="Keeley SD"/>
            <person name="Tatsumi K"/>
            <person name="Tanaka K"/>
            <person name="Motone F"/>
            <person name="Kageyama Y"/>
            <person name="Nozu R"/>
            <person name="Adachi N"/>
            <person name="Nishimura O"/>
            <person name="Nakagawa R"/>
            <person name="Tanegashima C"/>
            <person name="Kiyatake I"/>
            <person name="Matsumoto R"/>
            <person name="Murakumo K"/>
            <person name="Nishida K"/>
            <person name="Terakita A"/>
            <person name="Kuratani S"/>
            <person name="Sato K"/>
            <person name="Hyodo S Kuraku.S."/>
        </authorList>
    </citation>
    <scope>NUCLEOTIDE SEQUENCE [LARGE SCALE GENOMIC DNA]</scope>
</reference>
<name>A0A401PAI1_SCYTO</name>
<dbReference type="PROSITE" id="PS00175">
    <property type="entry name" value="PG_MUTASE"/>
    <property type="match status" value="1"/>
</dbReference>
<dbReference type="OrthoDB" id="354304at2759"/>
<accession>A0A401PAI1</accession>
<evidence type="ECO:0000256" key="8">
    <source>
        <dbReference type="PIRSR" id="PIRSR613078-2"/>
    </source>
</evidence>
<evidence type="ECO:0000256" key="3">
    <source>
        <dbReference type="ARBA" id="ARBA00022801"/>
    </source>
</evidence>
<evidence type="ECO:0000256" key="5">
    <source>
        <dbReference type="ARBA" id="ARBA00040907"/>
    </source>
</evidence>
<dbReference type="GO" id="GO:0004331">
    <property type="term" value="F:fructose-2,6-bisphosphate 2-phosphatase activity"/>
    <property type="evidence" value="ECO:0007669"/>
    <property type="project" value="UniProtKB-EC"/>
</dbReference>
<dbReference type="InterPro" id="IPR029033">
    <property type="entry name" value="His_PPase_superfam"/>
</dbReference>
<evidence type="ECO:0000256" key="7">
    <source>
        <dbReference type="PIRSR" id="PIRSR613078-1"/>
    </source>
</evidence>
<evidence type="ECO:0000313" key="10">
    <source>
        <dbReference type="Proteomes" id="UP000288216"/>
    </source>
</evidence>
<sequence length="291" mass="31728">VELSARRAGCSAAMKFAITLVRHGETRYNKAKLLQGQGVDEPLSEFGFKQAKAAGQALSKVRFSHVFSSDLQRAKQTASAIVLNSCGRELEIICDVRLRERKYGIVEGKPLTELRALAKAAGQKCPNFTPPGAETVDDVQARAKDFFYYLCHLLTQTGKDNGVPDQIDSTAEHSGDFHTPLEGVSSVGSNICDINDGNSDNAKDLIANVLVVSHGGFMLQWIRHFVEDLKCPLPPSFDPSKVFSVCPNAGISRFVITFDQVVSSSPQIVCDYIYKCSHLDGIGVQQDVFSV</sequence>
<proteinExistence type="inferred from homology"/>
<protein>
    <recommendedName>
        <fullName evidence="5">Fructose-2,6-bisphosphatase TIGAR</fullName>
        <ecNumber evidence="2">3.1.3.46</ecNumber>
    </recommendedName>
    <alternativeName>
        <fullName evidence="6">TP53-induced glycolysis and apoptosis regulator</fullName>
    </alternativeName>
</protein>
<feature type="binding site" evidence="8">
    <location>
        <position position="73"/>
    </location>
    <ligand>
        <name>substrate</name>
    </ligand>
</feature>
<dbReference type="SUPFAM" id="SSF53254">
    <property type="entry name" value="Phosphoglycerate mutase-like"/>
    <property type="match status" value="1"/>
</dbReference>
<organism evidence="9 10">
    <name type="scientific">Scyliorhinus torazame</name>
    <name type="common">Cloudy catshark</name>
    <name type="synonym">Catulus torazame</name>
    <dbReference type="NCBI Taxonomy" id="75743"/>
    <lineage>
        <taxon>Eukaryota</taxon>
        <taxon>Metazoa</taxon>
        <taxon>Chordata</taxon>
        <taxon>Craniata</taxon>
        <taxon>Vertebrata</taxon>
        <taxon>Chondrichthyes</taxon>
        <taxon>Elasmobranchii</taxon>
        <taxon>Galeomorphii</taxon>
        <taxon>Galeoidea</taxon>
        <taxon>Carcharhiniformes</taxon>
        <taxon>Scyliorhinidae</taxon>
        <taxon>Scyliorhinus</taxon>
    </lineage>
</organism>
<dbReference type="EC" id="3.1.3.46" evidence="2"/>
<feature type="active site" description="Tele-phosphohistidine intermediate" evidence="7">
    <location>
        <position position="23"/>
    </location>
</feature>
<feature type="active site" description="Proton donor/acceptor" evidence="7">
    <location>
        <position position="100"/>
    </location>
</feature>
<dbReference type="InterPro" id="IPR001345">
    <property type="entry name" value="PG/BPGM_mutase_AS"/>
</dbReference>
<dbReference type="STRING" id="75743.A0A401PAI1"/>
<gene>
    <name evidence="9" type="ORF">scyTo_0010697</name>
</gene>
<evidence type="ECO:0000256" key="6">
    <source>
        <dbReference type="ARBA" id="ARBA00042275"/>
    </source>
</evidence>
<evidence type="ECO:0000256" key="4">
    <source>
        <dbReference type="ARBA" id="ARBA00038362"/>
    </source>
</evidence>
<dbReference type="AlphaFoldDB" id="A0A401PAI1"/>
<dbReference type="GO" id="GO:0005829">
    <property type="term" value="C:cytosol"/>
    <property type="evidence" value="ECO:0007669"/>
    <property type="project" value="TreeGrafter"/>
</dbReference>
<dbReference type="GO" id="GO:0045820">
    <property type="term" value="P:negative regulation of glycolytic process"/>
    <property type="evidence" value="ECO:0007669"/>
    <property type="project" value="TreeGrafter"/>
</dbReference>
<comment type="similarity">
    <text evidence="4">Belongs to the phosphoglycerate mutase family.</text>
</comment>
<dbReference type="EMBL" id="BFAA01004664">
    <property type="protein sequence ID" value="GCB70084.1"/>
    <property type="molecule type" value="Genomic_DNA"/>
</dbReference>
<dbReference type="SMART" id="SM00855">
    <property type="entry name" value="PGAM"/>
    <property type="match status" value="1"/>
</dbReference>
<dbReference type="PANTHER" id="PTHR46517">
    <property type="entry name" value="FRUCTOSE-2,6-BISPHOSPHATASE TIGAR"/>
    <property type="match status" value="1"/>
</dbReference>
<feature type="binding site" evidence="8">
    <location>
        <begin position="22"/>
        <end position="29"/>
    </location>
    <ligand>
        <name>substrate</name>
    </ligand>
</feature>
<feature type="non-terminal residue" evidence="9">
    <location>
        <position position="1"/>
    </location>
</feature>
<dbReference type="InterPro" id="IPR051695">
    <property type="entry name" value="Phosphoglycerate_Mutase"/>
</dbReference>
<dbReference type="GO" id="GO:0043456">
    <property type="term" value="P:regulation of pentose-phosphate shunt"/>
    <property type="evidence" value="ECO:0007669"/>
    <property type="project" value="TreeGrafter"/>
</dbReference>
<dbReference type="CDD" id="cd07067">
    <property type="entry name" value="HP_PGM_like"/>
    <property type="match status" value="1"/>
</dbReference>
<dbReference type="OMA" id="CRDFTPP"/>
<evidence type="ECO:0000256" key="1">
    <source>
        <dbReference type="ARBA" id="ARBA00000464"/>
    </source>
</evidence>